<name>A0ABT9EK14_9SPHN</name>
<evidence type="ECO:0000313" key="4">
    <source>
        <dbReference type="Proteomes" id="UP001230685"/>
    </source>
</evidence>
<evidence type="ECO:0000256" key="1">
    <source>
        <dbReference type="SAM" id="MobiDB-lite"/>
    </source>
</evidence>
<evidence type="ECO:0000313" key="3">
    <source>
        <dbReference type="EMBL" id="MDP1027133.1"/>
    </source>
</evidence>
<sequence length="308" mass="31955">MSSHPPYGTQPPRRRAWVWIALLVILAFVIGGVATSYAIREGYDWGSTLHLTGDKTKAVGTAEAPGFVPAQPLGAAGEAPAVDPAALVSREAALAGQLTALEARAAAIATDAAAAGAQATRAEALMVAFAARRAIDRGTGLGYLEEQLRTRFVAAQPRAVAVVIQAARTPVTTEDLRQGLDAIAPTLQTGADTGWLTQMRRELGHLVVLREEGTPSAAPVDRLARARRLLDDGQVDAARAEVARLPGAAQAGAWLAAARRYALAHQALDVIETAAILGQAQGAQQPVRTTTPPPITTTPTAPVVSATS</sequence>
<keyword evidence="2" id="KW-0812">Transmembrane</keyword>
<keyword evidence="4" id="KW-1185">Reference proteome</keyword>
<dbReference type="RefSeq" id="WP_305172828.1">
    <property type="nucleotide sequence ID" value="NZ_JAUUDS010000002.1"/>
</dbReference>
<evidence type="ECO:0000256" key="2">
    <source>
        <dbReference type="SAM" id="Phobius"/>
    </source>
</evidence>
<organism evidence="3 4">
    <name type="scientific">Sphingomonas aurea</name>
    <dbReference type="NCBI Taxonomy" id="3063994"/>
    <lineage>
        <taxon>Bacteria</taxon>
        <taxon>Pseudomonadati</taxon>
        <taxon>Pseudomonadota</taxon>
        <taxon>Alphaproteobacteria</taxon>
        <taxon>Sphingomonadales</taxon>
        <taxon>Sphingomonadaceae</taxon>
        <taxon>Sphingomonas</taxon>
    </lineage>
</organism>
<keyword evidence="2" id="KW-1133">Transmembrane helix</keyword>
<gene>
    <name evidence="3" type="ORF">Q5H91_07915</name>
</gene>
<feature type="region of interest" description="Disordered" evidence="1">
    <location>
        <begin position="283"/>
        <end position="308"/>
    </location>
</feature>
<dbReference type="EMBL" id="JAUUDS010000002">
    <property type="protein sequence ID" value="MDP1027133.1"/>
    <property type="molecule type" value="Genomic_DNA"/>
</dbReference>
<protein>
    <recommendedName>
        <fullName evidence="5">Inner membrane protein</fullName>
    </recommendedName>
</protein>
<reference evidence="3 4" key="1">
    <citation type="submission" date="2023-07" db="EMBL/GenBank/DDBJ databases">
        <authorList>
            <person name="Kim M.K."/>
        </authorList>
    </citation>
    <scope>NUCLEOTIDE SEQUENCE [LARGE SCALE GENOMIC DNA]</scope>
    <source>
        <strain evidence="3 4">KR1UV-12</strain>
    </source>
</reference>
<dbReference type="Proteomes" id="UP001230685">
    <property type="component" value="Unassembled WGS sequence"/>
</dbReference>
<proteinExistence type="predicted"/>
<feature type="transmembrane region" description="Helical" evidence="2">
    <location>
        <begin position="16"/>
        <end position="39"/>
    </location>
</feature>
<keyword evidence="2" id="KW-0472">Membrane</keyword>
<accession>A0ABT9EK14</accession>
<evidence type="ECO:0008006" key="5">
    <source>
        <dbReference type="Google" id="ProtNLM"/>
    </source>
</evidence>
<comment type="caution">
    <text evidence="3">The sequence shown here is derived from an EMBL/GenBank/DDBJ whole genome shotgun (WGS) entry which is preliminary data.</text>
</comment>
<feature type="compositionally biased region" description="Low complexity" evidence="1">
    <location>
        <begin position="297"/>
        <end position="308"/>
    </location>
</feature>